<dbReference type="GeneID" id="108018143"/>
<evidence type="ECO:0000313" key="2">
    <source>
        <dbReference type="Proteomes" id="UP001652628"/>
    </source>
</evidence>
<accession>A0AB39ZQM5</accession>
<protein>
    <submittedName>
        <fullName evidence="3">Uncharacterized protein</fullName>
    </submittedName>
</protein>
<dbReference type="AlphaFoldDB" id="A0AB39ZQM5"/>
<reference evidence="3" key="1">
    <citation type="submission" date="2025-08" db="UniProtKB">
        <authorList>
            <consortium name="RefSeq"/>
        </authorList>
    </citation>
    <scope>IDENTIFICATION</scope>
</reference>
<evidence type="ECO:0000256" key="1">
    <source>
        <dbReference type="SAM" id="MobiDB-lite"/>
    </source>
</evidence>
<evidence type="ECO:0000313" key="3">
    <source>
        <dbReference type="RefSeq" id="XP_016941095.3"/>
    </source>
</evidence>
<gene>
    <name evidence="3" type="primary">LOC108018143</name>
</gene>
<dbReference type="Proteomes" id="UP001652628">
    <property type="component" value="Chromosome 2L"/>
</dbReference>
<organism evidence="2 3">
    <name type="scientific">Drosophila suzukii</name>
    <name type="common">Spotted-wing drosophila fruit fly</name>
    <dbReference type="NCBI Taxonomy" id="28584"/>
    <lineage>
        <taxon>Eukaryota</taxon>
        <taxon>Metazoa</taxon>
        <taxon>Ecdysozoa</taxon>
        <taxon>Arthropoda</taxon>
        <taxon>Hexapoda</taxon>
        <taxon>Insecta</taxon>
        <taxon>Pterygota</taxon>
        <taxon>Neoptera</taxon>
        <taxon>Endopterygota</taxon>
        <taxon>Diptera</taxon>
        <taxon>Brachycera</taxon>
        <taxon>Muscomorpha</taxon>
        <taxon>Ephydroidea</taxon>
        <taxon>Drosophilidae</taxon>
        <taxon>Drosophila</taxon>
        <taxon>Sophophora</taxon>
    </lineage>
</organism>
<feature type="compositionally biased region" description="Basic residues" evidence="1">
    <location>
        <begin position="113"/>
        <end position="128"/>
    </location>
</feature>
<feature type="region of interest" description="Disordered" evidence="1">
    <location>
        <begin position="103"/>
        <end position="128"/>
    </location>
</feature>
<keyword evidence="2" id="KW-1185">Reference proteome</keyword>
<proteinExistence type="predicted"/>
<dbReference type="RefSeq" id="XP_016941095.3">
    <property type="nucleotide sequence ID" value="XM_017085606.4"/>
</dbReference>
<sequence>MDKFNSPLIPYILDMLSRQPQLCTTKDELIDNIKDIILEEHIGSFGSLKRAVEFALEVGVNLGVISLTNERVRMPFNFRKTRPKFKVPSGIRITPRLGRRVVKQRMPKTAAKGIKKKKAGRKNQKKRR</sequence>
<name>A0AB39ZQM5_DROSZ</name>